<dbReference type="Pfam" id="PF01520">
    <property type="entry name" value="Amidase_3"/>
    <property type="match status" value="1"/>
</dbReference>
<evidence type="ECO:0000256" key="2">
    <source>
        <dbReference type="ARBA" id="ARBA00011901"/>
    </source>
</evidence>
<keyword evidence="6" id="KW-1185">Reference proteome</keyword>
<sequence length="289" mass="31386">MTLRAHILLIVLLPVLLFAGLAATGTKLSVPALGREYVLRLLMPDTAERVALPNVLGPDDPSRPLVVIDAGHGGRDPGAVGQGVREKDITLALALALRDELLEQGGTRIALTRSDDRLLVLGERPEIARRMDADLFLSIHADSAGEKSDVGGASIYTLSNRASSQAAARFAARENDADRLNGISIEGQSEEVSSILVELSQRRSQEQSNEFASLILREGEGRLAFHPSPKRSAALAVLRAPDMPSVLFESGFVTNPEEAQRLTSEEWRQEFAETMARAIRIYFARRSQG</sequence>
<dbReference type="RefSeq" id="WP_086438664.1">
    <property type="nucleotide sequence ID" value="NZ_FXWG01000003.1"/>
</dbReference>
<feature type="domain" description="MurNAc-LAA" evidence="4">
    <location>
        <begin position="125"/>
        <end position="280"/>
    </location>
</feature>
<dbReference type="PANTHER" id="PTHR30404:SF0">
    <property type="entry name" value="N-ACETYLMURAMOYL-L-ALANINE AMIDASE AMIC"/>
    <property type="match status" value="1"/>
</dbReference>
<reference evidence="6" key="1">
    <citation type="submission" date="2017-04" db="EMBL/GenBank/DDBJ databases">
        <authorList>
            <person name="Varghese N."/>
            <person name="Submissions S."/>
        </authorList>
    </citation>
    <scope>NUCLEOTIDE SEQUENCE [LARGE SCALE GENOMIC DNA]</scope>
</reference>
<dbReference type="CDD" id="cd02696">
    <property type="entry name" value="MurNAc-LAA"/>
    <property type="match status" value="1"/>
</dbReference>
<comment type="catalytic activity">
    <reaction evidence="1">
        <text>Hydrolyzes the link between N-acetylmuramoyl residues and L-amino acid residues in certain cell-wall glycopeptides.</text>
        <dbReference type="EC" id="3.5.1.28"/>
    </reaction>
</comment>
<dbReference type="SUPFAM" id="SSF53187">
    <property type="entry name" value="Zn-dependent exopeptidases"/>
    <property type="match status" value="1"/>
</dbReference>
<evidence type="ECO:0000313" key="5">
    <source>
        <dbReference type="EMBL" id="SMQ74649.1"/>
    </source>
</evidence>
<dbReference type="GO" id="GO:0030288">
    <property type="term" value="C:outer membrane-bounded periplasmic space"/>
    <property type="evidence" value="ECO:0007669"/>
    <property type="project" value="TreeGrafter"/>
</dbReference>
<dbReference type="OrthoDB" id="9806267at2"/>
<dbReference type="PANTHER" id="PTHR30404">
    <property type="entry name" value="N-ACETYLMURAMOYL-L-ALANINE AMIDASE"/>
    <property type="match status" value="1"/>
</dbReference>
<evidence type="ECO:0000313" key="6">
    <source>
        <dbReference type="Proteomes" id="UP000194420"/>
    </source>
</evidence>
<dbReference type="AlphaFoldDB" id="A0A1Y6FIX8"/>
<dbReference type="EC" id="3.5.1.28" evidence="2"/>
<evidence type="ECO:0000259" key="4">
    <source>
        <dbReference type="SMART" id="SM00646"/>
    </source>
</evidence>
<dbReference type="SMART" id="SM00646">
    <property type="entry name" value="Ami_3"/>
    <property type="match status" value="1"/>
</dbReference>
<dbReference type="Gene3D" id="3.40.630.40">
    <property type="entry name" value="Zn-dependent exopeptidases"/>
    <property type="match status" value="1"/>
</dbReference>
<evidence type="ECO:0000256" key="1">
    <source>
        <dbReference type="ARBA" id="ARBA00001561"/>
    </source>
</evidence>
<proteinExistence type="predicted"/>
<keyword evidence="3" id="KW-0378">Hydrolase</keyword>
<organism evidence="5 6">
    <name type="scientific">Altererythrobacter xiamenensis</name>
    <dbReference type="NCBI Taxonomy" id="1316679"/>
    <lineage>
        <taxon>Bacteria</taxon>
        <taxon>Pseudomonadati</taxon>
        <taxon>Pseudomonadota</taxon>
        <taxon>Alphaproteobacteria</taxon>
        <taxon>Sphingomonadales</taxon>
        <taxon>Erythrobacteraceae</taxon>
        <taxon>Altererythrobacter</taxon>
    </lineage>
</organism>
<protein>
    <recommendedName>
        <fullName evidence="2">N-acetylmuramoyl-L-alanine amidase</fullName>
        <ecNumber evidence="2">3.5.1.28</ecNumber>
    </recommendedName>
</protein>
<dbReference type="Proteomes" id="UP000194420">
    <property type="component" value="Unassembled WGS sequence"/>
</dbReference>
<accession>A0A1Y6FIX8</accession>
<dbReference type="InterPro" id="IPR050695">
    <property type="entry name" value="N-acetylmuramoyl_amidase_3"/>
</dbReference>
<gene>
    <name evidence="5" type="ORF">SAMN06297468_2832</name>
</gene>
<dbReference type="EMBL" id="FXWG01000003">
    <property type="protein sequence ID" value="SMQ74649.1"/>
    <property type="molecule type" value="Genomic_DNA"/>
</dbReference>
<dbReference type="InterPro" id="IPR002508">
    <property type="entry name" value="MurNAc-LAA_cat"/>
</dbReference>
<dbReference type="GO" id="GO:0008745">
    <property type="term" value="F:N-acetylmuramoyl-L-alanine amidase activity"/>
    <property type="evidence" value="ECO:0007669"/>
    <property type="project" value="UniProtKB-EC"/>
</dbReference>
<dbReference type="GO" id="GO:0009253">
    <property type="term" value="P:peptidoglycan catabolic process"/>
    <property type="evidence" value="ECO:0007669"/>
    <property type="project" value="InterPro"/>
</dbReference>
<name>A0A1Y6FIX8_9SPHN</name>
<evidence type="ECO:0000256" key="3">
    <source>
        <dbReference type="ARBA" id="ARBA00022801"/>
    </source>
</evidence>